<dbReference type="EMBL" id="MU003818">
    <property type="protein sequence ID" value="KAF2718868.1"/>
    <property type="molecule type" value="Genomic_DNA"/>
</dbReference>
<accession>A0A9P4Q3V9</accession>
<proteinExistence type="predicted"/>
<comment type="caution">
    <text evidence="1">The sequence shown here is derived from an EMBL/GenBank/DDBJ whole genome shotgun (WGS) entry which is preliminary data.</text>
</comment>
<dbReference type="OrthoDB" id="4357141at2759"/>
<protein>
    <submittedName>
        <fullName evidence="1">Uncharacterized protein</fullName>
    </submittedName>
</protein>
<keyword evidence="2" id="KW-1185">Reference proteome</keyword>
<evidence type="ECO:0000313" key="1">
    <source>
        <dbReference type="EMBL" id="KAF2718868.1"/>
    </source>
</evidence>
<evidence type="ECO:0000313" key="2">
    <source>
        <dbReference type="Proteomes" id="UP000799441"/>
    </source>
</evidence>
<sequence length="154" mass="17038">MDETGSYAFSIHRQESGRIADPERSSVMASAHTRRSRSWSFASLITLFCVVFHPTLLTCSSLVTSRCSSHVSAYREDVERIARGDIDTISKQNFTSLYSPARDRAMTKRNNLAGWSESRLFPFNPDRVLRCLPASADVGNIARAEARPAAAPVA</sequence>
<dbReference type="AlphaFoldDB" id="A0A9P4Q3V9"/>
<gene>
    <name evidence="1" type="ORF">K431DRAFT_123497</name>
</gene>
<dbReference type="Proteomes" id="UP000799441">
    <property type="component" value="Unassembled WGS sequence"/>
</dbReference>
<reference evidence="1" key="1">
    <citation type="journal article" date="2020" name="Stud. Mycol.">
        <title>101 Dothideomycetes genomes: a test case for predicting lifestyles and emergence of pathogens.</title>
        <authorList>
            <person name="Haridas S."/>
            <person name="Albert R."/>
            <person name="Binder M."/>
            <person name="Bloem J."/>
            <person name="Labutti K."/>
            <person name="Salamov A."/>
            <person name="Andreopoulos B."/>
            <person name="Baker S."/>
            <person name="Barry K."/>
            <person name="Bills G."/>
            <person name="Bluhm B."/>
            <person name="Cannon C."/>
            <person name="Castanera R."/>
            <person name="Culley D."/>
            <person name="Daum C."/>
            <person name="Ezra D."/>
            <person name="Gonzalez J."/>
            <person name="Henrissat B."/>
            <person name="Kuo A."/>
            <person name="Liang C."/>
            <person name="Lipzen A."/>
            <person name="Lutzoni F."/>
            <person name="Magnuson J."/>
            <person name="Mondo S."/>
            <person name="Nolan M."/>
            <person name="Ohm R."/>
            <person name="Pangilinan J."/>
            <person name="Park H.-J."/>
            <person name="Ramirez L."/>
            <person name="Alfaro M."/>
            <person name="Sun H."/>
            <person name="Tritt A."/>
            <person name="Yoshinaga Y."/>
            <person name="Zwiers L.-H."/>
            <person name="Turgeon B."/>
            <person name="Goodwin S."/>
            <person name="Spatafora J."/>
            <person name="Crous P."/>
            <person name="Grigoriev I."/>
        </authorList>
    </citation>
    <scope>NUCLEOTIDE SEQUENCE</scope>
    <source>
        <strain evidence="1">CBS 116435</strain>
    </source>
</reference>
<organism evidence="1 2">
    <name type="scientific">Polychaeton citri CBS 116435</name>
    <dbReference type="NCBI Taxonomy" id="1314669"/>
    <lineage>
        <taxon>Eukaryota</taxon>
        <taxon>Fungi</taxon>
        <taxon>Dikarya</taxon>
        <taxon>Ascomycota</taxon>
        <taxon>Pezizomycotina</taxon>
        <taxon>Dothideomycetes</taxon>
        <taxon>Dothideomycetidae</taxon>
        <taxon>Capnodiales</taxon>
        <taxon>Capnodiaceae</taxon>
        <taxon>Polychaeton</taxon>
    </lineage>
</organism>
<name>A0A9P4Q3V9_9PEZI</name>